<organism evidence="12 13">
    <name type="scientific">Acinetobacter larvae</name>
    <dbReference type="NCBI Taxonomy" id="1789224"/>
    <lineage>
        <taxon>Bacteria</taxon>
        <taxon>Pseudomonadati</taxon>
        <taxon>Pseudomonadota</taxon>
        <taxon>Gammaproteobacteria</taxon>
        <taxon>Moraxellales</taxon>
        <taxon>Moraxellaceae</taxon>
        <taxon>Acinetobacter</taxon>
    </lineage>
</organism>
<dbReference type="Pfam" id="PF00005">
    <property type="entry name" value="ABC_tran"/>
    <property type="match status" value="1"/>
</dbReference>
<keyword evidence="2" id="KW-0813">Transport</keyword>
<keyword evidence="13" id="KW-1185">Reference proteome</keyword>
<dbReference type="KEGG" id="ala:BFG52_06860"/>
<evidence type="ECO:0000256" key="9">
    <source>
        <dbReference type="SAM" id="Phobius"/>
    </source>
</evidence>
<dbReference type="PANTHER" id="PTHR24221">
    <property type="entry name" value="ATP-BINDING CASSETTE SUB-FAMILY B"/>
    <property type="match status" value="1"/>
</dbReference>
<evidence type="ECO:0000256" key="3">
    <source>
        <dbReference type="ARBA" id="ARBA00022475"/>
    </source>
</evidence>
<feature type="transmembrane region" description="Helical" evidence="9">
    <location>
        <begin position="27"/>
        <end position="52"/>
    </location>
</feature>
<dbReference type="GO" id="GO:0005886">
    <property type="term" value="C:plasma membrane"/>
    <property type="evidence" value="ECO:0007669"/>
    <property type="project" value="UniProtKB-SubCell"/>
</dbReference>
<keyword evidence="6 12" id="KW-0067">ATP-binding</keyword>
<evidence type="ECO:0000256" key="2">
    <source>
        <dbReference type="ARBA" id="ARBA00022448"/>
    </source>
</evidence>
<feature type="domain" description="ABC transporter" evidence="10">
    <location>
        <begin position="353"/>
        <end position="586"/>
    </location>
</feature>
<sequence length="619" mass="67171">MHGGDKTTVTQHVSPIRQVLAPIYRPLMLATLLAAVGAMLTLLPMLGIAYLLEHLLLRGSHAILHANIDYSIATITTISVLSLLLGMLLMTAGEMVAHIADNRMTQGLRLKLAEHLSQLPLGWFRQHSSGEVKQILQDDIAMLHSLTAHFYPAVGRAVGSIVMAVLCMLWIDWRMTIVVLLPFLAFVWFLAYAMRASQDKFQDFATKMAAIQTTTVEFSQAIPVLKTFAQSGQASRRYRQAVDAFALAFQEFTRPLVAAMAHAHAMIAPVTILAVVVIAIAVFVEMGWGSVLQLYPFAIIAPAICAPVLLLHTLLHDLQSSTAAAQRVLALFDVEILSYPIPDQAAQIQDHSVRFENVSFAYHDEQVLLHNLNFHLAANQVTAIVGASGAGKSTIAQLLLRFFDVTAGRISLGGVDIRALSPASLYQHIGFVLQDVQLIHASVRDNIALGRLSATAAEVEAVARAAHIHERIMAEEKGYDAIVGVDVKFSGGEQQRISLARAMLLDPPILVLDEATAAVDAASEVAIQQALSQFAQNRTVLIIAHRLQSIMHAAQILVMDDGKIIEQGRHQQLLQQNGRYAALWRLAAQPQAAPALVVTTADDLLSATSTNTSTGARSC</sequence>
<keyword evidence="4 9" id="KW-0812">Transmembrane</keyword>
<dbReference type="AlphaFoldDB" id="A0A1B2LYT5"/>
<dbReference type="GO" id="GO:0140359">
    <property type="term" value="F:ABC-type transporter activity"/>
    <property type="evidence" value="ECO:0007669"/>
    <property type="project" value="InterPro"/>
</dbReference>
<dbReference type="STRING" id="1789224.BFG52_06860"/>
<gene>
    <name evidence="12" type="ORF">BFG52_06860</name>
</gene>
<dbReference type="FunFam" id="3.40.50.300:FF:000221">
    <property type="entry name" value="Multidrug ABC transporter ATP-binding protein"/>
    <property type="match status" value="1"/>
</dbReference>
<dbReference type="PROSITE" id="PS50929">
    <property type="entry name" value="ABC_TM1F"/>
    <property type="match status" value="1"/>
</dbReference>
<keyword evidence="8 9" id="KW-0472">Membrane</keyword>
<feature type="transmembrane region" description="Helical" evidence="9">
    <location>
        <begin position="266"/>
        <end position="288"/>
    </location>
</feature>
<dbReference type="PROSITE" id="PS50893">
    <property type="entry name" value="ABC_TRANSPORTER_2"/>
    <property type="match status" value="1"/>
</dbReference>
<dbReference type="InterPro" id="IPR027417">
    <property type="entry name" value="P-loop_NTPase"/>
</dbReference>
<dbReference type="InterPro" id="IPR003439">
    <property type="entry name" value="ABC_transporter-like_ATP-bd"/>
</dbReference>
<evidence type="ECO:0000256" key="7">
    <source>
        <dbReference type="ARBA" id="ARBA00022989"/>
    </source>
</evidence>
<dbReference type="InterPro" id="IPR003593">
    <property type="entry name" value="AAA+_ATPase"/>
</dbReference>
<keyword evidence="7 9" id="KW-1133">Transmembrane helix</keyword>
<proteinExistence type="predicted"/>
<protein>
    <submittedName>
        <fullName evidence="12">ABC transporter ATP-binding protein</fullName>
    </submittedName>
</protein>
<dbReference type="Gene3D" id="3.40.50.300">
    <property type="entry name" value="P-loop containing nucleotide triphosphate hydrolases"/>
    <property type="match status" value="1"/>
</dbReference>
<dbReference type="PANTHER" id="PTHR24221:SF654">
    <property type="entry name" value="ATP-BINDING CASSETTE SUB-FAMILY B MEMBER 6"/>
    <property type="match status" value="1"/>
</dbReference>
<dbReference type="PROSITE" id="PS00211">
    <property type="entry name" value="ABC_TRANSPORTER_1"/>
    <property type="match status" value="1"/>
</dbReference>
<evidence type="ECO:0000256" key="5">
    <source>
        <dbReference type="ARBA" id="ARBA00022741"/>
    </source>
</evidence>
<evidence type="ECO:0000256" key="6">
    <source>
        <dbReference type="ARBA" id="ARBA00022840"/>
    </source>
</evidence>
<feature type="transmembrane region" description="Helical" evidence="9">
    <location>
        <begin position="294"/>
        <end position="315"/>
    </location>
</feature>
<dbReference type="SMART" id="SM00382">
    <property type="entry name" value="AAA"/>
    <property type="match status" value="1"/>
</dbReference>
<dbReference type="SUPFAM" id="SSF52540">
    <property type="entry name" value="P-loop containing nucleoside triphosphate hydrolases"/>
    <property type="match status" value="1"/>
</dbReference>
<evidence type="ECO:0000256" key="1">
    <source>
        <dbReference type="ARBA" id="ARBA00004651"/>
    </source>
</evidence>
<feature type="domain" description="ABC transmembrane type-1" evidence="11">
    <location>
        <begin position="29"/>
        <end position="320"/>
    </location>
</feature>
<comment type="subcellular location">
    <subcellularLocation>
        <location evidence="1">Cell membrane</location>
        <topology evidence="1">Multi-pass membrane protein</topology>
    </subcellularLocation>
</comment>
<evidence type="ECO:0000313" key="13">
    <source>
        <dbReference type="Proteomes" id="UP000093391"/>
    </source>
</evidence>
<keyword evidence="3" id="KW-1003">Cell membrane</keyword>
<evidence type="ECO:0000313" key="12">
    <source>
        <dbReference type="EMBL" id="AOA58100.1"/>
    </source>
</evidence>
<feature type="transmembrane region" description="Helical" evidence="9">
    <location>
        <begin position="72"/>
        <end position="93"/>
    </location>
</feature>
<dbReference type="Proteomes" id="UP000093391">
    <property type="component" value="Chromosome"/>
</dbReference>
<dbReference type="InterPro" id="IPR036640">
    <property type="entry name" value="ABC1_TM_sf"/>
</dbReference>
<dbReference type="InterPro" id="IPR011527">
    <property type="entry name" value="ABC1_TM_dom"/>
</dbReference>
<dbReference type="GO" id="GO:0016887">
    <property type="term" value="F:ATP hydrolysis activity"/>
    <property type="evidence" value="ECO:0007669"/>
    <property type="project" value="InterPro"/>
</dbReference>
<evidence type="ECO:0000259" key="10">
    <source>
        <dbReference type="PROSITE" id="PS50893"/>
    </source>
</evidence>
<evidence type="ECO:0000259" key="11">
    <source>
        <dbReference type="PROSITE" id="PS50929"/>
    </source>
</evidence>
<dbReference type="RefSeq" id="WP_067553895.1">
    <property type="nucleotide sequence ID" value="NZ_CP016895.1"/>
</dbReference>
<keyword evidence="5" id="KW-0547">Nucleotide-binding</keyword>
<feature type="transmembrane region" description="Helical" evidence="9">
    <location>
        <begin position="177"/>
        <end position="194"/>
    </location>
</feature>
<dbReference type="SUPFAM" id="SSF90123">
    <property type="entry name" value="ABC transporter transmembrane region"/>
    <property type="match status" value="1"/>
</dbReference>
<dbReference type="Pfam" id="PF00664">
    <property type="entry name" value="ABC_membrane"/>
    <property type="match status" value="1"/>
</dbReference>
<reference evidence="12 13" key="1">
    <citation type="submission" date="2016-08" db="EMBL/GenBank/DDBJ databases">
        <authorList>
            <person name="Seilhamer J.J."/>
        </authorList>
    </citation>
    <scope>NUCLEOTIDE SEQUENCE [LARGE SCALE GENOMIC DNA]</scope>
    <source>
        <strain evidence="12 13">BRTC-1</strain>
    </source>
</reference>
<dbReference type="InterPro" id="IPR017871">
    <property type="entry name" value="ABC_transporter-like_CS"/>
</dbReference>
<name>A0A1B2LYT5_9GAMM</name>
<evidence type="ECO:0000256" key="4">
    <source>
        <dbReference type="ARBA" id="ARBA00022692"/>
    </source>
</evidence>
<feature type="transmembrane region" description="Helical" evidence="9">
    <location>
        <begin position="150"/>
        <end position="171"/>
    </location>
</feature>
<dbReference type="GO" id="GO:0005524">
    <property type="term" value="F:ATP binding"/>
    <property type="evidence" value="ECO:0007669"/>
    <property type="project" value="UniProtKB-KW"/>
</dbReference>
<dbReference type="Gene3D" id="1.20.1560.10">
    <property type="entry name" value="ABC transporter type 1, transmembrane domain"/>
    <property type="match status" value="1"/>
</dbReference>
<dbReference type="EMBL" id="CP016895">
    <property type="protein sequence ID" value="AOA58100.1"/>
    <property type="molecule type" value="Genomic_DNA"/>
</dbReference>
<dbReference type="InterPro" id="IPR039421">
    <property type="entry name" value="Type_1_exporter"/>
</dbReference>
<accession>A0A1B2LYT5</accession>
<evidence type="ECO:0000256" key="8">
    <source>
        <dbReference type="ARBA" id="ARBA00023136"/>
    </source>
</evidence>